<dbReference type="PANTHER" id="PTHR34281">
    <property type="entry name" value="PROTEIN EARLY FLOWERING 3"/>
    <property type="match status" value="1"/>
</dbReference>
<feature type="region of interest" description="Disordered" evidence="1">
    <location>
        <begin position="597"/>
        <end position="623"/>
    </location>
</feature>
<feature type="compositionally biased region" description="Polar residues" evidence="1">
    <location>
        <begin position="289"/>
        <end position="308"/>
    </location>
</feature>
<feature type="compositionally biased region" description="Basic and acidic residues" evidence="1">
    <location>
        <begin position="105"/>
        <end position="123"/>
    </location>
</feature>
<dbReference type="Proteomes" id="UP000797356">
    <property type="component" value="Chromosome 6"/>
</dbReference>
<feature type="region of interest" description="Disordered" evidence="1">
    <location>
        <begin position="1"/>
        <end position="43"/>
    </location>
</feature>
<feature type="compositionally biased region" description="Polar residues" evidence="1">
    <location>
        <begin position="157"/>
        <end position="190"/>
    </location>
</feature>
<dbReference type="AlphaFoldDB" id="A0A8K0IB92"/>
<feature type="compositionally biased region" description="Basic and acidic residues" evidence="1">
    <location>
        <begin position="191"/>
        <end position="200"/>
    </location>
</feature>
<name>A0A8K0IB92_COCNU</name>
<feature type="region of interest" description="Disordered" evidence="1">
    <location>
        <begin position="408"/>
        <end position="485"/>
    </location>
</feature>
<reference evidence="2" key="1">
    <citation type="journal article" date="2017" name="Gigascience">
        <title>The genome draft of coconut (Cocos nucifera).</title>
        <authorList>
            <person name="Xiao Y."/>
            <person name="Xu P."/>
            <person name="Fan H."/>
            <person name="Baudouin L."/>
            <person name="Xia W."/>
            <person name="Bocs S."/>
            <person name="Xu J."/>
            <person name="Li Q."/>
            <person name="Guo A."/>
            <person name="Zhou L."/>
            <person name="Li J."/>
            <person name="Wu Y."/>
            <person name="Ma Z."/>
            <person name="Armero A."/>
            <person name="Issali A.E."/>
            <person name="Liu N."/>
            <person name="Peng M."/>
            <person name="Yang Y."/>
        </authorList>
    </citation>
    <scope>NUCLEOTIDE SEQUENCE</scope>
    <source>
        <tissue evidence="2">Spear leaf of Hainan Tall coconut</tissue>
    </source>
</reference>
<dbReference type="EMBL" id="CM017877">
    <property type="protein sequence ID" value="KAG1346381.1"/>
    <property type="molecule type" value="Genomic_DNA"/>
</dbReference>
<evidence type="ECO:0000313" key="2">
    <source>
        <dbReference type="EMBL" id="KAG1346381.1"/>
    </source>
</evidence>
<accession>A0A8K0IB92</accession>
<proteinExistence type="predicted"/>
<dbReference type="PANTHER" id="PTHR34281:SF2">
    <property type="entry name" value="PROTEIN EARLY FLOWERING 3"/>
    <property type="match status" value="1"/>
</dbReference>
<feature type="region of interest" description="Disordered" evidence="1">
    <location>
        <begin position="645"/>
        <end position="720"/>
    </location>
</feature>
<dbReference type="GO" id="GO:2000028">
    <property type="term" value="P:regulation of photoperiodism, flowering"/>
    <property type="evidence" value="ECO:0007669"/>
    <property type="project" value="InterPro"/>
</dbReference>
<dbReference type="OrthoDB" id="1939092at2759"/>
<feature type="region of interest" description="Disordered" evidence="1">
    <location>
        <begin position="88"/>
        <end position="123"/>
    </location>
</feature>
<evidence type="ECO:0000256" key="1">
    <source>
        <dbReference type="SAM" id="MobiDB-lite"/>
    </source>
</evidence>
<protein>
    <submittedName>
        <fullName evidence="2">Protein HEADING DATE 3B</fullName>
    </submittedName>
</protein>
<feature type="region of interest" description="Disordered" evidence="1">
    <location>
        <begin position="135"/>
        <end position="200"/>
    </location>
</feature>
<feature type="compositionally biased region" description="Basic and acidic residues" evidence="1">
    <location>
        <begin position="656"/>
        <end position="665"/>
    </location>
</feature>
<feature type="compositionally biased region" description="Polar residues" evidence="1">
    <location>
        <begin position="8"/>
        <end position="20"/>
    </location>
</feature>
<reference evidence="2" key="2">
    <citation type="submission" date="2019-07" db="EMBL/GenBank/DDBJ databases">
        <authorList>
            <person name="Yang Y."/>
            <person name="Bocs S."/>
            <person name="Baudouin L."/>
        </authorList>
    </citation>
    <scope>NUCLEOTIDE SEQUENCE</scope>
    <source>
        <tissue evidence="2">Spear leaf of Hainan Tall coconut</tissue>
    </source>
</reference>
<comment type="caution">
    <text evidence="2">The sequence shown here is derived from an EMBL/GenBank/DDBJ whole genome shotgun (WGS) entry which is preliminary data.</text>
</comment>
<keyword evidence="3" id="KW-1185">Reference proteome</keyword>
<organism evidence="2 3">
    <name type="scientific">Cocos nucifera</name>
    <name type="common">Coconut palm</name>
    <dbReference type="NCBI Taxonomy" id="13894"/>
    <lineage>
        <taxon>Eukaryota</taxon>
        <taxon>Viridiplantae</taxon>
        <taxon>Streptophyta</taxon>
        <taxon>Embryophyta</taxon>
        <taxon>Tracheophyta</taxon>
        <taxon>Spermatophyta</taxon>
        <taxon>Magnoliopsida</taxon>
        <taxon>Liliopsida</taxon>
        <taxon>Arecaceae</taxon>
        <taxon>Arecoideae</taxon>
        <taxon>Cocoseae</taxon>
        <taxon>Attaleinae</taxon>
        <taxon>Cocos</taxon>
    </lineage>
</organism>
<feature type="compositionally biased region" description="Basic and acidic residues" evidence="1">
    <location>
        <begin position="315"/>
        <end position="332"/>
    </location>
</feature>
<sequence length="720" mass="77910">MALYEQLSIPSQRFNSTASSVPLPPPNASTLVPSASSSQGCGQERSVYSPFYVPAYPPAHSSERVHSRSFDGINPSATRTEFARRSIKHTGNRSLNAAGSVAERSSLHQHDSDAKGSCEKRLDDEDDFRVPTFVQSEIGGCSDKDAPLMGPEKLTPVSKSPQKNTSTTYISSLQCSNANDKPSGQTNTSDKSIDFDRNHREKKLKETLAIEDLKERSVPHQELGENIGEPSNVATVPLDRDHMSTINVFEKSRHGSTGFSQESCGNGVVGGLKNMHDFNSVANRDASRSRNGSMNKPSLENSYRTSSTADEECCDKENGTLEMKDGEKKDEVSEASMVDSISGLEISPDDVVGVIGPKHFWKARRAIVNQQRVFALQVFELHRLIKVQKLIAASPDLLLEGNPYLNKSSAKVQGKSPSPEENTESQPEAVEHQDSSQKANQNAERPPENTAGAPPLPSREDGVNQGPHDQVSRNGPYCGTPPPVSMAPENNPSAWCFHLPANQWLVPVMSPSEGLVYKPYTGPCPPTGGFMAPVYGSCAPLSLPPVAGDFMNPAYGVPAPHQPQNMGVLSRAPAVAPNYFPAPYDLPVENPIISSSAVEQASPLSGSGPHGHIDQHSRSSCNMSHPKSEEFSCCFWKFQSSKDSELQGSTASSPCDKARGERDALPRFPVAPATDGPNRPSQSRGRENHTRVIKVVPHNARSATESAARIFRSIQEGRTT</sequence>
<gene>
    <name evidence="2" type="ORF">COCNU_06G002100</name>
</gene>
<feature type="compositionally biased region" description="Polar residues" evidence="1">
    <location>
        <begin position="28"/>
        <end position="41"/>
    </location>
</feature>
<feature type="region of interest" description="Disordered" evidence="1">
    <location>
        <begin position="282"/>
        <end position="334"/>
    </location>
</feature>
<dbReference type="InterPro" id="IPR039319">
    <property type="entry name" value="ELF3-like"/>
</dbReference>
<evidence type="ECO:0000313" key="3">
    <source>
        <dbReference type="Proteomes" id="UP000797356"/>
    </source>
</evidence>
<feature type="compositionally biased region" description="Polar residues" evidence="1">
    <location>
        <begin position="408"/>
        <end position="426"/>
    </location>
</feature>